<evidence type="ECO:0000313" key="2">
    <source>
        <dbReference type="Proteomes" id="UP000688947"/>
    </source>
</evidence>
<dbReference type="VEuPathDB" id="FungiDB:PC110_g6990"/>
<dbReference type="EMBL" id="JAENGZ010001428">
    <property type="protein sequence ID" value="KAG6948144.1"/>
    <property type="molecule type" value="Genomic_DNA"/>
</dbReference>
<gene>
    <name evidence="1" type="ORF">JG687_00015665</name>
</gene>
<dbReference type="PANTHER" id="PTHR40866:SF1">
    <property type="entry name" value="BED-TYPE DOMAIN-CONTAINING PROTEIN"/>
    <property type="match status" value="1"/>
</dbReference>
<organism evidence="1 2">
    <name type="scientific">Phytophthora cactorum</name>
    <dbReference type="NCBI Taxonomy" id="29920"/>
    <lineage>
        <taxon>Eukaryota</taxon>
        <taxon>Sar</taxon>
        <taxon>Stramenopiles</taxon>
        <taxon>Oomycota</taxon>
        <taxon>Peronosporomycetes</taxon>
        <taxon>Peronosporales</taxon>
        <taxon>Peronosporaceae</taxon>
        <taxon>Phytophthora</taxon>
    </lineage>
</organism>
<dbReference type="Proteomes" id="UP000688947">
    <property type="component" value="Unassembled WGS sequence"/>
</dbReference>
<proteinExistence type="predicted"/>
<dbReference type="PANTHER" id="PTHR40866">
    <property type="entry name" value="BED-TYPE DOMAIN-CONTAINING PROTEIN"/>
    <property type="match status" value="1"/>
</dbReference>
<evidence type="ECO:0000313" key="1">
    <source>
        <dbReference type="EMBL" id="KAG6948144.1"/>
    </source>
</evidence>
<sequence>MVFLIQRNLPIAEVENQFSGAVGTMKPTSVKTIKPYMRYVALPIGYIITKEIGTSFCLVFDGWTSHSLPFLAVYAVYVYNGERHQRLLALLPMEDGHCRGSLAAYIFRAERVREFF</sequence>
<comment type="caution">
    <text evidence="1">The sequence shown here is derived from an EMBL/GenBank/DDBJ whole genome shotgun (WGS) entry which is preliminary data.</text>
</comment>
<dbReference type="OrthoDB" id="117480at2759"/>
<dbReference type="AlphaFoldDB" id="A0A8T1TWB8"/>
<accession>A0A8T1TWB8</accession>
<reference evidence="1" key="1">
    <citation type="submission" date="2021-01" db="EMBL/GenBank/DDBJ databases">
        <title>Phytophthora aleatoria, a newly-described species from Pinus radiata is distinct from Phytophthora cactorum isolates based on comparative genomics.</title>
        <authorList>
            <person name="Mcdougal R."/>
            <person name="Panda P."/>
            <person name="Williams N."/>
            <person name="Studholme D.J."/>
        </authorList>
    </citation>
    <scope>NUCLEOTIDE SEQUENCE</scope>
    <source>
        <strain evidence="1">NZFS 3830</strain>
    </source>
</reference>
<name>A0A8T1TWB8_9STRA</name>
<protein>
    <submittedName>
        <fullName evidence="1">Uncharacterized protein</fullName>
    </submittedName>
</protein>